<accession>A0ABN9H718</accession>
<evidence type="ECO:0000313" key="3">
    <source>
        <dbReference type="Proteomes" id="UP001162483"/>
    </source>
</evidence>
<feature type="non-terminal residue" evidence="2">
    <location>
        <position position="115"/>
    </location>
</feature>
<evidence type="ECO:0000313" key="2">
    <source>
        <dbReference type="EMBL" id="CAI9617124.1"/>
    </source>
</evidence>
<proteinExistence type="predicted"/>
<comment type="caution">
    <text evidence="2">The sequence shown here is derived from an EMBL/GenBank/DDBJ whole genome shotgun (WGS) entry which is preliminary data.</text>
</comment>
<keyword evidence="3" id="KW-1185">Reference proteome</keyword>
<feature type="region of interest" description="Disordered" evidence="1">
    <location>
        <begin position="1"/>
        <end position="72"/>
    </location>
</feature>
<organism evidence="2 3">
    <name type="scientific">Staurois parvus</name>
    <dbReference type="NCBI Taxonomy" id="386267"/>
    <lineage>
        <taxon>Eukaryota</taxon>
        <taxon>Metazoa</taxon>
        <taxon>Chordata</taxon>
        <taxon>Craniata</taxon>
        <taxon>Vertebrata</taxon>
        <taxon>Euteleostomi</taxon>
        <taxon>Amphibia</taxon>
        <taxon>Batrachia</taxon>
        <taxon>Anura</taxon>
        <taxon>Neobatrachia</taxon>
        <taxon>Ranoidea</taxon>
        <taxon>Ranidae</taxon>
        <taxon>Staurois</taxon>
    </lineage>
</organism>
<dbReference type="Proteomes" id="UP001162483">
    <property type="component" value="Unassembled WGS sequence"/>
</dbReference>
<sequence>MVGMDLTQPGTRSRPPRHLSCGNGRRQWRVAGGRDKRVVRQAGSTPTGQNSTGQQTRITGHEPGSATEGQIKGESRIRYQESHESQNRVIATQRHKTQVQRACAGHRQAYMSSAT</sequence>
<dbReference type="EMBL" id="CATNWA010020178">
    <property type="protein sequence ID" value="CAI9617124.1"/>
    <property type="molecule type" value="Genomic_DNA"/>
</dbReference>
<protein>
    <submittedName>
        <fullName evidence="2">Uncharacterized protein</fullName>
    </submittedName>
</protein>
<name>A0ABN9H718_9NEOB</name>
<evidence type="ECO:0000256" key="1">
    <source>
        <dbReference type="SAM" id="MobiDB-lite"/>
    </source>
</evidence>
<gene>
    <name evidence="2" type="ORF">SPARVUS_LOCUS15497780</name>
</gene>
<feature type="compositionally biased region" description="Polar residues" evidence="1">
    <location>
        <begin position="42"/>
        <end position="58"/>
    </location>
</feature>
<reference evidence="2" key="1">
    <citation type="submission" date="2023-05" db="EMBL/GenBank/DDBJ databases">
        <authorList>
            <person name="Stuckert A."/>
        </authorList>
    </citation>
    <scope>NUCLEOTIDE SEQUENCE</scope>
</reference>